<comment type="caution">
    <text evidence="1">The sequence shown here is derived from an EMBL/GenBank/DDBJ whole genome shotgun (WGS) entry which is preliminary data.</text>
</comment>
<dbReference type="EMBL" id="AKWZ02000002">
    <property type="protein sequence ID" value="EPG75796.1"/>
    <property type="molecule type" value="Genomic_DNA"/>
</dbReference>
<name>S3UZD8_9LEPT</name>
<evidence type="ECO:0000313" key="2">
    <source>
        <dbReference type="Proteomes" id="UP000014540"/>
    </source>
</evidence>
<accession>S3UZD8</accession>
<dbReference type="AlphaFoldDB" id="S3UZD8"/>
<proteinExistence type="predicted"/>
<evidence type="ECO:0000313" key="1">
    <source>
        <dbReference type="EMBL" id="EPG75796.1"/>
    </source>
</evidence>
<reference evidence="1" key="1">
    <citation type="submission" date="2013-04" db="EMBL/GenBank/DDBJ databases">
        <authorList>
            <person name="Harkins D.M."/>
            <person name="Durkin A.S."/>
            <person name="Selengut J.D."/>
            <person name="Sanka R."/>
            <person name="DePew J."/>
            <person name="Purushe J."/>
            <person name="Ahmed A."/>
            <person name="van der Linden H."/>
            <person name="Goris M.G.A."/>
            <person name="Hartskeerl R.A."/>
            <person name="Vinetz J.M."/>
            <person name="Sutton G.G."/>
            <person name="Nelson W.C."/>
            <person name="Fouts D.E."/>
        </authorList>
    </citation>
    <scope>NUCLEOTIDE SEQUENCE [LARGE SCALE GENOMIC DNA]</scope>
    <source>
        <strain evidence="1">BUT 6</strain>
    </source>
</reference>
<sequence length="51" mass="6113">MKLLSCISRISIYPSIFKHIRFSKRYRSFNRLIQTTTIELFGDRFHSISFG</sequence>
<organism evidence="1 2">
    <name type="scientific">Leptospira fainei serovar Hurstbridge str. BUT 6</name>
    <dbReference type="NCBI Taxonomy" id="1193011"/>
    <lineage>
        <taxon>Bacteria</taxon>
        <taxon>Pseudomonadati</taxon>
        <taxon>Spirochaetota</taxon>
        <taxon>Spirochaetia</taxon>
        <taxon>Leptospirales</taxon>
        <taxon>Leptospiraceae</taxon>
        <taxon>Leptospira</taxon>
    </lineage>
</organism>
<protein>
    <submittedName>
        <fullName evidence="1">Uncharacterized protein</fullName>
    </submittedName>
</protein>
<gene>
    <name evidence="1" type="ORF">LEP1GSC058_0311</name>
</gene>
<keyword evidence="2" id="KW-1185">Reference proteome</keyword>
<dbReference type="Proteomes" id="UP000014540">
    <property type="component" value="Unassembled WGS sequence"/>
</dbReference>